<keyword evidence="5 10" id="KW-1133">Transmembrane helix</keyword>
<accession>A0AAD9K0I1</accession>
<protein>
    <recommendedName>
        <fullName evidence="9">Transporter</fullName>
    </recommendedName>
</protein>
<dbReference type="GO" id="GO:0046872">
    <property type="term" value="F:metal ion binding"/>
    <property type="evidence" value="ECO:0007669"/>
    <property type="project" value="UniProtKB-KW"/>
</dbReference>
<dbReference type="PROSITE" id="PS00610">
    <property type="entry name" value="NA_NEUROTRAN_SYMP_1"/>
    <property type="match status" value="1"/>
</dbReference>
<keyword evidence="6 10" id="KW-0472">Membrane</keyword>
<dbReference type="EMBL" id="JAODUP010000095">
    <property type="protein sequence ID" value="KAK2162631.1"/>
    <property type="molecule type" value="Genomic_DNA"/>
</dbReference>
<feature type="transmembrane region" description="Helical" evidence="10">
    <location>
        <begin position="330"/>
        <end position="355"/>
    </location>
</feature>
<feature type="binding site" evidence="8">
    <location>
        <position position="34"/>
    </location>
    <ligand>
        <name>Na(+)</name>
        <dbReference type="ChEBI" id="CHEBI:29101"/>
        <label>1</label>
    </ligand>
</feature>
<dbReference type="PRINTS" id="PR00176">
    <property type="entry name" value="NANEUSMPORT"/>
</dbReference>
<feature type="binding site" evidence="8">
    <location>
        <position position="37"/>
    </location>
    <ligand>
        <name>Na(+)</name>
        <dbReference type="ChEBI" id="CHEBI:29101"/>
        <label>1</label>
    </ligand>
</feature>
<feature type="transmembrane region" description="Helical" evidence="10">
    <location>
        <begin position="219"/>
        <end position="236"/>
    </location>
</feature>
<keyword evidence="8" id="KW-0479">Metal-binding</keyword>
<sequence length="630" mass="71153">MGKPKKILLSWQEDENKERGNWNGKADFLLSTIGYAVGLGNVWRFPYKAYANGGASFLIPYVIFLVTCGLPLFFMELALGQFASVGPISIWKSVPLMKGIGWAMTMISFLVCIYYNMIIAYTVYYLCASFTKVLPWQHCKEEWMRLNISGRLITCIERNDNFSAVRETVNDWCNSTTTDQDTDEYLYNCTAEKQTPALLYWERTVLDISSSMDSDQYAIKWQLALCLLGAWIIVFFCMCKGVKSSGKVVYFTAIFPYIVLFILCIRNAMLEGSMEGILFYLKPDPSKLTNSKTWYEASVQIFYSLGVGFGGLATMSSYNRFHNNCYRDALLVTIINCGTSIFAGFVIFSVIGHMAKLTGEDVSNVVASGPGLAFVVYPEGIATMPVAPLWSVLFFLMLITLGLDSQFTMLETVVTALADEFSLNKIHRHGKTILTAVLCVLLFLIGLPQCTRAGVYVMNLYDWYSAGYSLIIVALCEVVAISWLYGFRRFKDDIQMMLGKGWWINASFYYYWIPTWIIISPVMMVYILITMCMNFGPITYGNAASYPGYADAVGFIMVALSLIFIPLMALIEYGKIHKFCNKIRALMRPTSDWGPALEQHRALSTRYIQNIPEQMEILPTSGNVQDVEKL</sequence>
<feature type="transmembrane region" description="Helical" evidence="10">
    <location>
        <begin position="100"/>
        <end position="126"/>
    </location>
</feature>
<keyword evidence="7" id="KW-0325">Glycoprotein</keyword>
<feature type="binding site" evidence="8">
    <location>
        <position position="336"/>
    </location>
    <ligand>
        <name>Na(+)</name>
        <dbReference type="ChEBI" id="CHEBI:29101"/>
        <label>1</label>
    </ligand>
</feature>
<dbReference type="Proteomes" id="UP001208570">
    <property type="component" value="Unassembled WGS sequence"/>
</dbReference>
<feature type="binding site" evidence="8">
    <location>
        <position position="404"/>
    </location>
    <ligand>
        <name>Na(+)</name>
        <dbReference type="ChEBI" id="CHEBI:29101"/>
        <label>1</label>
    </ligand>
</feature>
<feature type="transmembrane region" description="Helical" evidence="10">
    <location>
        <begin position="508"/>
        <end position="529"/>
    </location>
</feature>
<dbReference type="SUPFAM" id="SSF161070">
    <property type="entry name" value="SNF-like"/>
    <property type="match status" value="1"/>
</dbReference>
<dbReference type="InterPro" id="IPR000175">
    <property type="entry name" value="Na/ntran_symport"/>
</dbReference>
<dbReference type="InterPro" id="IPR037272">
    <property type="entry name" value="SNS_sf"/>
</dbReference>
<evidence type="ECO:0000313" key="12">
    <source>
        <dbReference type="Proteomes" id="UP001208570"/>
    </source>
</evidence>
<dbReference type="GO" id="GO:0005886">
    <property type="term" value="C:plasma membrane"/>
    <property type="evidence" value="ECO:0007669"/>
    <property type="project" value="TreeGrafter"/>
</dbReference>
<comment type="caution">
    <text evidence="11">The sequence shown here is derived from an EMBL/GenBank/DDBJ whole genome shotgun (WGS) entry which is preliminary data.</text>
</comment>
<feature type="transmembrane region" description="Helical" evidence="10">
    <location>
        <begin position="433"/>
        <end position="455"/>
    </location>
</feature>
<name>A0AAD9K0I1_9ANNE</name>
<dbReference type="GO" id="GO:0089718">
    <property type="term" value="P:amino acid import across plasma membrane"/>
    <property type="evidence" value="ECO:0007669"/>
    <property type="project" value="TreeGrafter"/>
</dbReference>
<evidence type="ECO:0000256" key="9">
    <source>
        <dbReference type="RuleBase" id="RU003732"/>
    </source>
</evidence>
<feature type="transmembrane region" description="Helical" evidence="10">
    <location>
        <begin position="301"/>
        <end position="318"/>
    </location>
</feature>
<evidence type="ECO:0000256" key="6">
    <source>
        <dbReference type="ARBA" id="ARBA00023136"/>
    </source>
</evidence>
<gene>
    <name evidence="11" type="ORF">LSH36_95g07040</name>
</gene>
<feature type="binding site" evidence="8">
    <location>
        <position position="405"/>
    </location>
    <ligand>
        <name>Na(+)</name>
        <dbReference type="ChEBI" id="CHEBI:29101"/>
        <label>1</label>
    </ligand>
</feature>
<evidence type="ECO:0000256" key="1">
    <source>
        <dbReference type="ARBA" id="ARBA00004141"/>
    </source>
</evidence>
<feature type="transmembrane region" description="Helical" evidence="10">
    <location>
        <begin position="549"/>
        <end position="571"/>
    </location>
</feature>
<feature type="binding site" evidence="8">
    <location>
        <position position="36"/>
    </location>
    <ligand>
        <name>Na(+)</name>
        <dbReference type="ChEBI" id="CHEBI:29101"/>
        <label>1</label>
    </ligand>
</feature>
<feature type="transmembrane region" description="Helical" evidence="10">
    <location>
        <begin position="375"/>
        <end position="399"/>
    </location>
</feature>
<dbReference type="PANTHER" id="PTHR11616:SF321">
    <property type="entry name" value="SODIUM-DEPENDENT NUTRIENT AMINO ACID TRANSPORTER 1-RELATED"/>
    <property type="match status" value="1"/>
</dbReference>
<proteinExistence type="inferred from homology"/>
<feature type="transmembrane region" description="Helical" evidence="10">
    <location>
        <begin position="248"/>
        <end position="269"/>
    </location>
</feature>
<keyword evidence="8" id="KW-0915">Sodium</keyword>
<feature type="binding site" evidence="8">
    <location>
        <position position="401"/>
    </location>
    <ligand>
        <name>Na(+)</name>
        <dbReference type="ChEBI" id="CHEBI:29101"/>
        <label>1</label>
    </ligand>
</feature>
<evidence type="ECO:0000256" key="2">
    <source>
        <dbReference type="ARBA" id="ARBA00006459"/>
    </source>
</evidence>
<feature type="transmembrane region" description="Helical" evidence="10">
    <location>
        <begin position="28"/>
        <end position="46"/>
    </location>
</feature>
<evidence type="ECO:0000256" key="3">
    <source>
        <dbReference type="ARBA" id="ARBA00022448"/>
    </source>
</evidence>
<comment type="subcellular location">
    <subcellularLocation>
        <location evidence="1">Membrane</location>
        <topology evidence="1">Multi-pass membrane protein</topology>
    </subcellularLocation>
</comment>
<evidence type="ECO:0000256" key="8">
    <source>
        <dbReference type="PIRSR" id="PIRSR600175-1"/>
    </source>
</evidence>
<feature type="binding site" evidence="8">
    <location>
        <position position="304"/>
    </location>
    <ligand>
        <name>Na(+)</name>
        <dbReference type="ChEBI" id="CHEBI:29101"/>
        <label>1</label>
    </ligand>
</feature>
<keyword evidence="3 9" id="KW-0813">Transport</keyword>
<comment type="similarity">
    <text evidence="2 9">Belongs to the sodium:neurotransmitter symporter (SNF) (TC 2.A.22) family.</text>
</comment>
<reference evidence="11" key="1">
    <citation type="journal article" date="2023" name="Mol. Biol. Evol.">
        <title>Third-Generation Sequencing Reveals the Adaptive Role of the Epigenome in Three Deep-Sea Polychaetes.</title>
        <authorList>
            <person name="Perez M."/>
            <person name="Aroh O."/>
            <person name="Sun Y."/>
            <person name="Lan Y."/>
            <person name="Juniper S.K."/>
            <person name="Young C.R."/>
            <person name="Angers B."/>
            <person name="Qian P.Y."/>
        </authorList>
    </citation>
    <scope>NUCLEOTIDE SEQUENCE</scope>
    <source>
        <strain evidence="11">P08H-3</strain>
    </source>
</reference>
<feature type="binding site" evidence="8">
    <location>
        <position position="41"/>
    </location>
    <ligand>
        <name>Na(+)</name>
        <dbReference type="ChEBI" id="CHEBI:29101"/>
        <label>1</label>
    </ligand>
</feature>
<evidence type="ECO:0000256" key="5">
    <source>
        <dbReference type="ARBA" id="ARBA00022989"/>
    </source>
</evidence>
<evidence type="ECO:0000256" key="10">
    <source>
        <dbReference type="SAM" id="Phobius"/>
    </source>
</evidence>
<dbReference type="Pfam" id="PF00209">
    <property type="entry name" value="SNF"/>
    <property type="match status" value="1"/>
</dbReference>
<keyword evidence="9" id="KW-0769">Symport</keyword>
<organism evidence="11 12">
    <name type="scientific">Paralvinella palmiformis</name>
    <dbReference type="NCBI Taxonomy" id="53620"/>
    <lineage>
        <taxon>Eukaryota</taxon>
        <taxon>Metazoa</taxon>
        <taxon>Spiralia</taxon>
        <taxon>Lophotrochozoa</taxon>
        <taxon>Annelida</taxon>
        <taxon>Polychaeta</taxon>
        <taxon>Sedentaria</taxon>
        <taxon>Canalipalpata</taxon>
        <taxon>Terebellida</taxon>
        <taxon>Terebelliformia</taxon>
        <taxon>Alvinellidae</taxon>
        <taxon>Paralvinella</taxon>
    </lineage>
</organism>
<dbReference type="GO" id="GO:0005283">
    <property type="term" value="F:amino acid:sodium symporter activity"/>
    <property type="evidence" value="ECO:0007669"/>
    <property type="project" value="TreeGrafter"/>
</dbReference>
<keyword evidence="4 9" id="KW-0812">Transmembrane</keyword>
<evidence type="ECO:0000256" key="7">
    <source>
        <dbReference type="ARBA" id="ARBA00023180"/>
    </source>
</evidence>
<keyword evidence="12" id="KW-1185">Reference proteome</keyword>
<evidence type="ECO:0000256" key="4">
    <source>
        <dbReference type="ARBA" id="ARBA00022692"/>
    </source>
</evidence>
<feature type="transmembrane region" description="Helical" evidence="10">
    <location>
        <begin position="58"/>
        <end position="79"/>
    </location>
</feature>
<dbReference type="PROSITE" id="PS50267">
    <property type="entry name" value="NA_NEUROTRAN_SYMP_3"/>
    <property type="match status" value="1"/>
</dbReference>
<feature type="transmembrane region" description="Helical" evidence="10">
    <location>
        <begin position="467"/>
        <end position="487"/>
    </location>
</feature>
<dbReference type="AlphaFoldDB" id="A0AAD9K0I1"/>
<dbReference type="PANTHER" id="PTHR11616">
    <property type="entry name" value="SODIUM/CHLORIDE DEPENDENT TRANSPORTER"/>
    <property type="match status" value="1"/>
</dbReference>
<evidence type="ECO:0000313" key="11">
    <source>
        <dbReference type="EMBL" id="KAK2162631.1"/>
    </source>
</evidence>